<dbReference type="EMBL" id="CAJNOJ010001159">
    <property type="protein sequence ID" value="CAF1544727.1"/>
    <property type="molecule type" value="Genomic_DNA"/>
</dbReference>
<evidence type="ECO:0000313" key="2">
    <source>
        <dbReference type="EMBL" id="CAF1602868.1"/>
    </source>
</evidence>
<comment type="caution">
    <text evidence="1">The sequence shown here is derived from an EMBL/GenBank/DDBJ whole genome shotgun (WGS) entry which is preliminary data.</text>
</comment>
<keyword evidence="3" id="KW-1185">Reference proteome</keyword>
<gene>
    <name evidence="1" type="ORF">EDS130_LOCUS45574</name>
    <name evidence="2" type="ORF">XAT740_LOCUS47916</name>
</gene>
<dbReference type="Proteomes" id="UP000663828">
    <property type="component" value="Unassembled WGS sequence"/>
</dbReference>
<dbReference type="AlphaFoldDB" id="A0A815WLF4"/>
<name>A0A815WLF4_ADIRI</name>
<accession>A0A815WLF4</accession>
<dbReference type="OrthoDB" id="10040618at2759"/>
<organism evidence="1 4">
    <name type="scientific">Adineta ricciae</name>
    <name type="common">Rotifer</name>
    <dbReference type="NCBI Taxonomy" id="249248"/>
    <lineage>
        <taxon>Eukaryota</taxon>
        <taxon>Metazoa</taxon>
        <taxon>Spiralia</taxon>
        <taxon>Gnathifera</taxon>
        <taxon>Rotifera</taxon>
        <taxon>Eurotatoria</taxon>
        <taxon>Bdelloidea</taxon>
        <taxon>Adinetida</taxon>
        <taxon>Adinetidae</taxon>
        <taxon>Adineta</taxon>
    </lineage>
</organism>
<evidence type="ECO:0000313" key="3">
    <source>
        <dbReference type="Proteomes" id="UP000663828"/>
    </source>
</evidence>
<evidence type="ECO:0000313" key="4">
    <source>
        <dbReference type="Proteomes" id="UP000663852"/>
    </source>
</evidence>
<dbReference type="EMBL" id="CAJNOR010006754">
    <property type="protein sequence ID" value="CAF1602868.1"/>
    <property type="molecule type" value="Genomic_DNA"/>
</dbReference>
<evidence type="ECO:0000313" key="1">
    <source>
        <dbReference type="EMBL" id="CAF1544727.1"/>
    </source>
</evidence>
<reference evidence="1" key="1">
    <citation type="submission" date="2021-02" db="EMBL/GenBank/DDBJ databases">
        <authorList>
            <person name="Nowell W R."/>
        </authorList>
    </citation>
    <scope>NUCLEOTIDE SEQUENCE</scope>
</reference>
<protein>
    <submittedName>
        <fullName evidence="1">Uncharacterized protein</fullName>
    </submittedName>
</protein>
<sequence length="122" mass="14753">MTFQSTWKHIYTNPWYFERLNLSMLDEKDSENVCSNVKYLRVDQQSSNLSMRFPNIQKMIIQSQMNFSFEEFQRFRYLKHLIIHGEQLIFPCLLNRIHRLTLSTNLELLNSSNVFPIFIQLT</sequence>
<dbReference type="Proteomes" id="UP000663852">
    <property type="component" value="Unassembled WGS sequence"/>
</dbReference>
<proteinExistence type="predicted"/>